<sequence>MSNKAIIFLNKSFLDINKKTLQNLNASCSEYGLEIIKTIYNDHKNSTIALDILTQLIKEQQQPLTIIIDPETYLLAENILSCCFIGTLLKIQLIKLCIYQEIYQEKQQKIKSTLFFYRDEIPNLLSASTIHLSQLQNKVNNSHTELI</sequence>
<accession>A0ABZ0UTT3</accession>
<dbReference type="Proteomes" id="UP001326613">
    <property type="component" value="Chromosome"/>
</dbReference>
<gene>
    <name evidence="1" type="ORF">Trichorick_01355</name>
</gene>
<keyword evidence="2" id="KW-1185">Reference proteome</keyword>
<name>A0ABZ0UTT3_9RICK</name>
<reference evidence="1 2" key="1">
    <citation type="submission" date="2022-10" db="EMBL/GenBank/DDBJ databases">
        <title>Host association and intracellularity evolved multiple times independently in the Rickettsiales.</title>
        <authorList>
            <person name="Castelli M."/>
            <person name="Nardi T."/>
            <person name="Gammuto L."/>
            <person name="Bellinzona G."/>
            <person name="Sabaneyeva E."/>
            <person name="Potekhin A."/>
            <person name="Serra V."/>
            <person name="Petroni G."/>
            <person name="Sassera D."/>
        </authorList>
    </citation>
    <scope>NUCLEOTIDE SEQUENCE [LARGE SCALE GENOMIC DNA]</scope>
    <source>
        <strain evidence="1 2">Kr 154-4</strain>
    </source>
</reference>
<protein>
    <submittedName>
        <fullName evidence="1">Uncharacterized protein</fullName>
    </submittedName>
</protein>
<evidence type="ECO:0000313" key="2">
    <source>
        <dbReference type="Proteomes" id="UP001326613"/>
    </source>
</evidence>
<dbReference type="EMBL" id="CP112932">
    <property type="protein sequence ID" value="WPY01442.1"/>
    <property type="molecule type" value="Genomic_DNA"/>
</dbReference>
<organism evidence="1 2">
    <name type="scientific">Candidatus Trichorickettsia mobilis</name>
    <dbReference type="NCBI Taxonomy" id="1346319"/>
    <lineage>
        <taxon>Bacteria</taxon>
        <taxon>Pseudomonadati</taxon>
        <taxon>Pseudomonadota</taxon>
        <taxon>Alphaproteobacteria</taxon>
        <taxon>Rickettsiales</taxon>
        <taxon>Rickettsiaceae</taxon>
        <taxon>Rickettsieae</taxon>
        <taxon>Candidatus Trichorickettsia</taxon>
    </lineage>
</organism>
<proteinExistence type="predicted"/>
<dbReference type="RefSeq" id="WP_323738215.1">
    <property type="nucleotide sequence ID" value="NZ_CP112932.1"/>
</dbReference>
<evidence type="ECO:0000313" key="1">
    <source>
        <dbReference type="EMBL" id="WPY01442.1"/>
    </source>
</evidence>